<gene>
    <name evidence="1" type="ORF">F6X51_17430</name>
</gene>
<reference evidence="1 2" key="1">
    <citation type="submission" date="2019-09" db="EMBL/GenBank/DDBJ databases">
        <title>YIM 132548 draft genome.</title>
        <authorList>
            <person name="Jiang L."/>
        </authorList>
    </citation>
    <scope>NUCLEOTIDE SEQUENCE [LARGE SCALE GENOMIC DNA]</scope>
    <source>
        <strain evidence="1 2">YIM 132548</strain>
    </source>
</reference>
<name>A0A6N6MLP5_9HYPH</name>
<evidence type="ECO:0000313" key="1">
    <source>
        <dbReference type="EMBL" id="KAB1072200.1"/>
    </source>
</evidence>
<dbReference type="RefSeq" id="WP_150964945.1">
    <property type="nucleotide sequence ID" value="NZ_VZZJ01000015.1"/>
</dbReference>
<evidence type="ECO:0000313" key="2">
    <source>
        <dbReference type="Proteomes" id="UP000441523"/>
    </source>
</evidence>
<dbReference type="EMBL" id="VZZJ01000015">
    <property type="protein sequence ID" value="KAB1072200.1"/>
    <property type="molecule type" value="Genomic_DNA"/>
</dbReference>
<keyword evidence="2" id="KW-1185">Reference proteome</keyword>
<protein>
    <submittedName>
        <fullName evidence="1">Uncharacterized protein</fullName>
    </submittedName>
</protein>
<accession>A0A6N6MLP5</accession>
<dbReference type="Proteomes" id="UP000441523">
    <property type="component" value="Unassembled WGS sequence"/>
</dbReference>
<proteinExistence type="predicted"/>
<organism evidence="1 2">
    <name type="scientific">Methylobacterium planeticum</name>
    <dbReference type="NCBI Taxonomy" id="2615211"/>
    <lineage>
        <taxon>Bacteria</taxon>
        <taxon>Pseudomonadati</taxon>
        <taxon>Pseudomonadota</taxon>
        <taxon>Alphaproteobacteria</taxon>
        <taxon>Hyphomicrobiales</taxon>
        <taxon>Methylobacteriaceae</taxon>
        <taxon>Methylobacterium</taxon>
    </lineage>
</organism>
<dbReference type="AlphaFoldDB" id="A0A6N6MLP5"/>
<sequence>MKAIKLSSFIRRDESKPTLRQRAASLKASAVRVLRKSNLSLSAPGSEEAKAQFHAASSKFDRRAIGGTQHLSDVLLHSDGTCWTKRSLGLALEEGAISVAEFVRLHPLACEREAFMDATARSLNLAVLHALAYGGEAQPDPDGGGEMDAVPAQPDKIAPHSDVAGPHRRSIVLGSLAGVATLPALAIPTFASSLAGASAEPHPDQALFDAEAEMVRTKAMLEAAEKANGEAHCAFWEGVGPCPALLVVKPWEHRVFGRVAQPWLKHKPHWAWIPRHEGDNGNPDPMAQAWTVEGLRSTIRDAVLLFGRGGQTPHLIREWRNLLPVAEAFESRRAEMDARFRCKELSAARKAASEAHHAAGVAFSDIPAKTLDGLAVKTRYLDQAAWHRMPSNWVSLLQSAALVSGVALREPDYDGAGWVKKWEGVGGTIKRRPVSQEVMFCAPSGPASSEAKAEVSRLVTELGANEVAINRWVRAQG</sequence>
<comment type="caution">
    <text evidence="1">The sequence shown here is derived from an EMBL/GenBank/DDBJ whole genome shotgun (WGS) entry which is preliminary data.</text>
</comment>